<dbReference type="AlphaFoldDB" id="A0A6C0M2N8"/>
<feature type="transmembrane region" description="Helical" evidence="1">
    <location>
        <begin position="180"/>
        <end position="198"/>
    </location>
</feature>
<keyword evidence="1" id="KW-1133">Transmembrane helix</keyword>
<feature type="transmembrane region" description="Helical" evidence="1">
    <location>
        <begin position="210"/>
        <end position="231"/>
    </location>
</feature>
<dbReference type="EMBL" id="MN740632">
    <property type="protein sequence ID" value="QHU36084.1"/>
    <property type="molecule type" value="Genomic_DNA"/>
</dbReference>
<keyword evidence="1" id="KW-0812">Transmembrane</keyword>
<accession>A0A6C0M2N8</accession>
<proteinExistence type="predicted"/>
<organism evidence="2">
    <name type="scientific">viral metagenome</name>
    <dbReference type="NCBI Taxonomy" id="1070528"/>
    <lineage>
        <taxon>unclassified sequences</taxon>
        <taxon>metagenomes</taxon>
        <taxon>organismal metagenomes</taxon>
    </lineage>
</organism>
<keyword evidence="1" id="KW-0472">Membrane</keyword>
<sequence length="239" mass="26732">MGDSVATGNSQNAQYQQMQVMDQVSQMINAANASCEIGTDCYNQQRIVDTKNAYDAAVITEKKAPEMVEVARKNYLVATKGQTAANEVMQSRYEASGQQEKASMTQQFDEFYDGMSAGIKSVTVGDASIRTSGANIDALQRSLYEINEQGSDASNALNLLMRKIDYASQDVNAIRRVEHYVKLAYWLAFMTWAFCIIYERRFTMKTGGLFVLFTLIILLQNRIMDGLSFIIPADVTVIW</sequence>
<evidence type="ECO:0000313" key="2">
    <source>
        <dbReference type="EMBL" id="QHU36084.1"/>
    </source>
</evidence>
<evidence type="ECO:0000256" key="1">
    <source>
        <dbReference type="SAM" id="Phobius"/>
    </source>
</evidence>
<name>A0A6C0M2N8_9ZZZZ</name>
<protein>
    <submittedName>
        <fullName evidence="2">Uncharacterized protein</fullName>
    </submittedName>
</protein>
<reference evidence="2" key="1">
    <citation type="journal article" date="2020" name="Nature">
        <title>Giant virus diversity and host interactions through global metagenomics.</title>
        <authorList>
            <person name="Schulz F."/>
            <person name="Roux S."/>
            <person name="Paez-Espino D."/>
            <person name="Jungbluth S."/>
            <person name="Walsh D.A."/>
            <person name="Denef V.J."/>
            <person name="McMahon K.D."/>
            <person name="Konstantinidis K.T."/>
            <person name="Eloe-Fadrosh E.A."/>
            <person name="Kyrpides N.C."/>
            <person name="Woyke T."/>
        </authorList>
    </citation>
    <scope>NUCLEOTIDE SEQUENCE</scope>
    <source>
        <strain evidence="2">GVMAG-S-1035124-57</strain>
    </source>
</reference>